<dbReference type="Gene3D" id="3.90.79.20">
    <property type="match status" value="1"/>
</dbReference>
<dbReference type="InterPro" id="IPR050241">
    <property type="entry name" value="NAD-cap_RNA_hydrolase_NudC"/>
</dbReference>
<dbReference type="PROSITE" id="PS00893">
    <property type="entry name" value="NUDIX_BOX"/>
    <property type="match status" value="1"/>
</dbReference>
<dbReference type="PANTHER" id="PTHR42904">
    <property type="entry name" value="NUDIX HYDROLASE, NUDC SUBFAMILY"/>
    <property type="match status" value="1"/>
</dbReference>
<dbReference type="InterPro" id="IPR020084">
    <property type="entry name" value="NUDIX_hydrolase_CS"/>
</dbReference>
<evidence type="ECO:0000313" key="13">
    <source>
        <dbReference type="Proteomes" id="UP000588068"/>
    </source>
</evidence>
<dbReference type="InterPro" id="IPR015797">
    <property type="entry name" value="NUDIX_hydrolase-like_dom_sf"/>
</dbReference>
<dbReference type="InterPro" id="IPR015375">
    <property type="entry name" value="NADH_PPase-like_N"/>
</dbReference>
<evidence type="ECO:0000256" key="10">
    <source>
        <dbReference type="RuleBase" id="RU003476"/>
    </source>
</evidence>
<evidence type="ECO:0000256" key="7">
    <source>
        <dbReference type="ARBA" id="ARBA00022842"/>
    </source>
</evidence>
<comment type="similarity">
    <text evidence="3">Belongs to the Nudix hydrolase family. NudC subfamily.</text>
</comment>
<comment type="cofactor">
    <cofactor evidence="2">
        <name>Zn(2+)</name>
        <dbReference type="ChEBI" id="CHEBI:29105"/>
    </cofactor>
</comment>
<reference evidence="12 13" key="1">
    <citation type="submission" date="2020-08" db="EMBL/GenBank/DDBJ databases">
        <title>Genomic Encyclopedia of Type Strains, Phase IV (KMG-IV): sequencing the most valuable type-strain genomes for metagenomic binning, comparative biology and taxonomic classification.</title>
        <authorList>
            <person name="Goeker M."/>
        </authorList>
    </citation>
    <scope>NUCLEOTIDE SEQUENCE [LARGE SCALE GENOMIC DNA]</scope>
    <source>
        <strain evidence="12 13">DSM 26723</strain>
    </source>
</reference>
<dbReference type="InterPro" id="IPR020476">
    <property type="entry name" value="Nudix_hydrolase"/>
</dbReference>
<dbReference type="Pfam" id="PF09296">
    <property type="entry name" value="NUDIX-like"/>
    <property type="match status" value="1"/>
</dbReference>
<dbReference type="InterPro" id="IPR049734">
    <property type="entry name" value="NudC-like_C"/>
</dbReference>
<evidence type="ECO:0000256" key="4">
    <source>
        <dbReference type="ARBA" id="ARBA00012381"/>
    </source>
</evidence>
<evidence type="ECO:0000256" key="2">
    <source>
        <dbReference type="ARBA" id="ARBA00001947"/>
    </source>
</evidence>
<dbReference type="InterPro" id="IPR015376">
    <property type="entry name" value="Znr_NADH_PPase"/>
</dbReference>
<evidence type="ECO:0000256" key="9">
    <source>
        <dbReference type="ARBA" id="ARBA00023679"/>
    </source>
</evidence>
<dbReference type="GO" id="GO:0035529">
    <property type="term" value="F:NADH pyrophosphatase activity"/>
    <property type="evidence" value="ECO:0007669"/>
    <property type="project" value="TreeGrafter"/>
</dbReference>
<keyword evidence="7" id="KW-0460">Magnesium</keyword>
<dbReference type="NCBIfam" id="NF001299">
    <property type="entry name" value="PRK00241.1"/>
    <property type="match status" value="1"/>
</dbReference>
<dbReference type="EMBL" id="JACHHZ010000002">
    <property type="protein sequence ID" value="MBB6092696.1"/>
    <property type="molecule type" value="Genomic_DNA"/>
</dbReference>
<dbReference type="AlphaFoldDB" id="A0A841HIQ9"/>
<keyword evidence="5" id="KW-0479">Metal-binding</keyword>
<dbReference type="Pfam" id="PF00293">
    <property type="entry name" value="NUDIX"/>
    <property type="match status" value="1"/>
</dbReference>
<dbReference type="CDD" id="cd03429">
    <property type="entry name" value="NUDIX_NADH_pyrophosphatase_Nudt13"/>
    <property type="match status" value="1"/>
</dbReference>
<dbReference type="Gene3D" id="3.90.79.10">
    <property type="entry name" value="Nucleoside Triphosphate Pyrophosphohydrolase"/>
    <property type="match status" value="1"/>
</dbReference>
<comment type="cofactor">
    <cofactor evidence="1">
        <name>Mg(2+)</name>
        <dbReference type="ChEBI" id="CHEBI:18420"/>
    </cofactor>
</comment>
<protein>
    <recommendedName>
        <fullName evidence="4">NAD(+) diphosphatase</fullName>
        <ecNumber evidence="4">3.6.1.22</ecNumber>
    </recommendedName>
</protein>
<proteinExistence type="inferred from homology"/>
<evidence type="ECO:0000313" key="12">
    <source>
        <dbReference type="EMBL" id="MBB6092696.1"/>
    </source>
</evidence>
<comment type="catalytic activity">
    <reaction evidence="9">
        <text>a 5'-end NAD(+)-phospho-ribonucleoside in mRNA + H2O = a 5'-end phospho-adenosine-phospho-ribonucleoside in mRNA + beta-nicotinamide D-ribonucleotide + 2 H(+)</text>
        <dbReference type="Rhea" id="RHEA:60876"/>
        <dbReference type="Rhea" id="RHEA-COMP:15698"/>
        <dbReference type="Rhea" id="RHEA-COMP:15719"/>
        <dbReference type="ChEBI" id="CHEBI:14649"/>
        <dbReference type="ChEBI" id="CHEBI:15377"/>
        <dbReference type="ChEBI" id="CHEBI:15378"/>
        <dbReference type="ChEBI" id="CHEBI:144029"/>
        <dbReference type="ChEBI" id="CHEBI:144051"/>
    </reaction>
    <physiologicalReaction direction="left-to-right" evidence="9">
        <dbReference type="Rhea" id="RHEA:60877"/>
    </physiologicalReaction>
</comment>
<accession>A0A841HIQ9</accession>
<dbReference type="Pfam" id="PF09297">
    <property type="entry name" value="Zn_ribbon_NUD"/>
    <property type="match status" value="1"/>
</dbReference>
<sequence>MASPRTVPNFLAGPYLERLSQLRKDEMQLRAALENPATLFVPVWRTQSFVAHLDQGFAAQFVTGLTHFGTTETQEVILLGEFRGQLCFAIELPPAQTPGFDPSAEFVDLRGVAGDLVRDEAGVLAYARAMVLWRERHRFCGRCGSPTVSAEGGHVRRCGNEQCGNQQFPRIDPAVIVLVTDGERALLGRQAAWPPGRYSTIAGFVEPGESLEDAVAREVREETGVEIDAVDYHSSQPWPFPSSLMLGFTAHASRTEIRRMDDELEDVRWLTRAQIAAGEVALPTTHSISFRLIEDWYDAGSATPLRQEPHARLWTSPVRPTPPR</sequence>
<dbReference type="RefSeq" id="WP_184330482.1">
    <property type="nucleotide sequence ID" value="NZ_JACHHZ010000002.1"/>
</dbReference>
<dbReference type="PROSITE" id="PS51462">
    <property type="entry name" value="NUDIX"/>
    <property type="match status" value="1"/>
</dbReference>
<evidence type="ECO:0000256" key="1">
    <source>
        <dbReference type="ARBA" id="ARBA00001946"/>
    </source>
</evidence>
<dbReference type="GO" id="GO:0019677">
    <property type="term" value="P:NAD+ catabolic process"/>
    <property type="evidence" value="ECO:0007669"/>
    <property type="project" value="TreeGrafter"/>
</dbReference>
<keyword evidence="13" id="KW-1185">Reference proteome</keyword>
<evidence type="ECO:0000256" key="5">
    <source>
        <dbReference type="ARBA" id="ARBA00022723"/>
    </source>
</evidence>
<dbReference type="PANTHER" id="PTHR42904:SF6">
    <property type="entry name" value="NAD-CAPPED RNA HYDROLASE NUDT12"/>
    <property type="match status" value="1"/>
</dbReference>
<organism evidence="12 13">
    <name type="scientific">Povalibacter uvarum</name>
    <dbReference type="NCBI Taxonomy" id="732238"/>
    <lineage>
        <taxon>Bacteria</taxon>
        <taxon>Pseudomonadati</taxon>
        <taxon>Pseudomonadota</taxon>
        <taxon>Gammaproteobacteria</taxon>
        <taxon>Steroidobacterales</taxon>
        <taxon>Steroidobacteraceae</taxon>
        <taxon>Povalibacter</taxon>
    </lineage>
</organism>
<dbReference type="InterPro" id="IPR000086">
    <property type="entry name" value="NUDIX_hydrolase_dom"/>
</dbReference>
<evidence type="ECO:0000259" key="11">
    <source>
        <dbReference type="PROSITE" id="PS51462"/>
    </source>
</evidence>
<dbReference type="GO" id="GO:0006742">
    <property type="term" value="P:NADP+ catabolic process"/>
    <property type="evidence" value="ECO:0007669"/>
    <property type="project" value="TreeGrafter"/>
</dbReference>
<dbReference type="SUPFAM" id="SSF55811">
    <property type="entry name" value="Nudix"/>
    <property type="match status" value="1"/>
</dbReference>
<keyword evidence="6 10" id="KW-0378">Hydrolase</keyword>
<dbReference type="EC" id="3.6.1.22" evidence="4"/>
<feature type="domain" description="Nudix hydrolase" evidence="11">
    <location>
        <begin position="169"/>
        <end position="294"/>
    </location>
</feature>
<gene>
    <name evidence="12" type="ORF">HNQ60_001574</name>
</gene>
<keyword evidence="8" id="KW-0520">NAD</keyword>
<dbReference type="GO" id="GO:0005829">
    <property type="term" value="C:cytosol"/>
    <property type="evidence" value="ECO:0007669"/>
    <property type="project" value="TreeGrafter"/>
</dbReference>
<evidence type="ECO:0000256" key="6">
    <source>
        <dbReference type="ARBA" id="ARBA00022801"/>
    </source>
</evidence>
<comment type="caution">
    <text evidence="12">The sequence shown here is derived from an EMBL/GenBank/DDBJ whole genome shotgun (WGS) entry which is preliminary data.</text>
</comment>
<dbReference type="GO" id="GO:0046872">
    <property type="term" value="F:metal ion binding"/>
    <property type="evidence" value="ECO:0007669"/>
    <property type="project" value="UniProtKB-KW"/>
</dbReference>
<dbReference type="PRINTS" id="PR00502">
    <property type="entry name" value="NUDIXFAMILY"/>
</dbReference>
<name>A0A841HIQ9_9GAMM</name>
<evidence type="ECO:0000256" key="3">
    <source>
        <dbReference type="ARBA" id="ARBA00009595"/>
    </source>
</evidence>
<dbReference type="Proteomes" id="UP000588068">
    <property type="component" value="Unassembled WGS sequence"/>
</dbReference>
<evidence type="ECO:0000256" key="8">
    <source>
        <dbReference type="ARBA" id="ARBA00023027"/>
    </source>
</evidence>